<dbReference type="RefSeq" id="WP_170215308.1">
    <property type="nucleotide sequence ID" value="NZ_JBHMDG010000001.1"/>
</dbReference>
<dbReference type="Gene3D" id="3.40.1000.10">
    <property type="entry name" value="Mog1/PsbP, alpha/beta/alpha sandwich"/>
    <property type="match status" value="1"/>
</dbReference>
<protein>
    <submittedName>
        <fullName evidence="2">Uncharacterized protein</fullName>
    </submittedName>
</protein>
<evidence type="ECO:0000256" key="1">
    <source>
        <dbReference type="SAM" id="MobiDB-lite"/>
    </source>
</evidence>
<feature type="region of interest" description="Disordered" evidence="1">
    <location>
        <begin position="1"/>
        <end position="24"/>
    </location>
</feature>
<accession>A0ABV5K471</accession>
<gene>
    <name evidence="2" type="ORF">ACFFRI_00730</name>
</gene>
<dbReference type="Proteomes" id="UP001589750">
    <property type="component" value="Unassembled WGS sequence"/>
</dbReference>
<evidence type="ECO:0000313" key="2">
    <source>
        <dbReference type="EMBL" id="MFB9311551.1"/>
    </source>
</evidence>
<name>A0ABV5K471_9ACTN</name>
<keyword evidence="3" id="KW-1185">Reference proteome</keyword>
<reference evidence="2 3" key="1">
    <citation type="submission" date="2024-09" db="EMBL/GenBank/DDBJ databases">
        <authorList>
            <person name="Sun Q."/>
            <person name="Mori K."/>
        </authorList>
    </citation>
    <scope>NUCLEOTIDE SEQUENCE [LARGE SCALE GENOMIC DNA]</scope>
    <source>
        <strain evidence="2 3">JCM 9626</strain>
    </source>
</reference>
<comment type="caution">
    <text evidence="2">The sequence shown here is derived from an EMBL/GenBank/DDBJ whole genome shotgun (WGS) entry which is preliminary data.</text>
</comment>
<proteinExistence type="predicted"/>
<dbReference type="EMBL" id="JBHMDG010000001">
    <property type="protein sequence ID" value="MFB9311551.1"/>
    <property type="molecule type" value="Genomic_DNA"/>
</dbReference>
<sequence length="149" mass="16208">MTTITRPGLSVSVPSSWRRRRGDPAHGVVVSARAPVLPPSGVRPEIVVRTTTVDHDDVVAWRRDALAGLADVLDDLAVEDDDVYDLDGHEVRYQRFAHRVGSADVLCDQWAWLVGGLAVTLTCSAARDDYPDWCDVFEAVAETVDVGPG</sequence>
<organism evidence="2 3">
    <name type="scientific">Nocardioides plantarum</name>
    <dbReference type="NCBI Taxonomy" id="29299"/>
    <lineage>
        <taxon>Bacteria</taxon>
        <taxon>Bacillati</taxon>
        <taxon>Actinomycetota</taxon>
        <taxon>Actinomycetes</taxon>
        <taxon>Propionibacteriales</taxon>
        <taxon>Nocardioidaceae</taxon>
        <taxon>Nocardioides</taxon>
    </lineage>
</organism>
<evidence type="ECO:0000313" key="3">
    <source>
        <dbReference type="Proteomes" id="UP001589750"/>
    </source>
</evidence>